<dbReference type="EMBL" id="BMRE01000024">
    <property type="protein sequence ID" value="GGU52179.1"/>
    <property type="molecule type" value="Genomic_DNA"/>
</dbReference>
<dbReference type="PANTHER" id="PTHR43056">
    <property type="entry name" value="PEPTIDASE S9 PROLYL OLIGOPEPTIDASE"/>
    <property type="match status" value="1"/>
</dbReference>
<dbReference type="InterPro" id="IPR050585">
    <property type="entry name" value="Xaa-Pro_dipeptidyl-ppase/CocE"/>
</dbReference>
<dbReference type="EC" id="3.4.14.11" evidence="3"/>
<evidence type="ECO:0000259" key="10">
    <source>
        <dbReference type="SMART" id="SM00939"/>
    </source>
</evidence>
<sequence>MFKDGEAQPVFDPKDVVKESLWVRAPVDSDRDGKDDEVYTEVVRPRATERGLKVPVVYMVSPYFSGGNDVANHNVDVELYVPDKRDGRLLKASADERVTAALGPNPITSGRYEAYFIARGYAVVYAESLGTGKSTGCPTTGDVNETIGARVVVDWLNGRASARTATGETIKATWSTGKTGMMGVSYNGTLPNAVASTGVRGLEAIVPIAAISSWYDYYRADGAVVAPGTFQGEDADVLAEYVYTRADREICKPIIAEIAKAQDRITGDYSEFWDKRNYLNDVHKVRAAVLAVHGLNDWNVKMTHVEQWYSALKKVGVPHKIWLHQSGHTDADTLRSVEWRRTLNRWFTQYLWGHRNGIDKEPKATLEREDKTWVDEKDWPAPGTSDVRLRLSPGGSAKGGLGVLPGRGVEKLTDDATKTAESLIDQATSPNRLSYTSEPTRKPLRLSGKSTAHLRIAFDRPAANVTTLLVDRAPDGKSHVITRGSTDPQNRQRPDKTSPIKPGKFYDVSVPIVPDDHILQTGHRLEFVLISSDYDYTLRPKPGVGLSLDLARTSVELPVVGGWRALFQTFCPDAALRSPNPGGGRSAATYHPTPTKPRSRALQDLNLSTPSELSTASRHPRTPPRPTRHSGPHAHNPPETDPRPGRRRPLRRDPAPDGVPPGRLARSAGAEGLRGQHDHARRSTASTT</sequence>
<keyword evidence="7" id="KW-0720">Serine protease</keyword>
<evidence type="ECO:0000313" key="12">
    <source>
        <dbReference type="Proteomes" id="UP000649573"/>
    </source>
</evidence>
<dbReference type="SUPFAM" id="SSF53474">
    <property type="entry name" value="alpha/beta-Hydrolases"/>
    <property type="match status" value="1"/>
</dbReference>
<dbReference type="InterPro" id="IPR029058">
    <property type="entry name" value="AB_hydrolase_fold"/>
</dbReference>
<evidence type="ECO:0000313" key="11">
    <source>
        <dbReference type="EMBL" id="GGU52179.1"/>
    </source>
</evidence>
<dbReference type="Pfam" id="PF02129">
    <property type="entry name" value="Peptidase_S15"/>
    <property type="match status" value="1"/>
</dbReference>
<dbReference type="InterPro" id="IPR000383">
    <property type="entry name" value="Xaa-Pro-like_dom"/>
</dbReference>
<keyword evidence="6" id="KW-0378">Hydrolase</keyword>
<evidence type="ECO:0000256" key="9">
    <source>
        <dbReference type="SAM" id="MobiDB-lite"/>
    </source>
</evidence>
<evidence type="ECO:0000256" key="3">
    <source>
        <dbReference type="ARBA" id="ARBA00012463"/>
    </source>
</evidence>
<proteinExistence type="inferred from homology"/>
<dbReference type="NCBIfam" id="NF003780">
    <property type="entry name" value="PRK05371.1-1"/>
    <property type="match status" value="1"/>
</dbReference>
<evidence type="ECO:0000256" key="2">
    <source>
        <dbReference type="ARBA" id="ARBA00010819"/>
    </source>
</evidence>
<evidence type="ECO:0000256" key="8">
    <source>
        <dbReference type="ARBA" id="ARBA00030045"/>
    </source>
</evidence>
<evidence type="ECO:0000256" key="1">
    <source>
        <dbReference type="ARBA" id="ARBA00000123"/>
    </source>
</evidence>
<dbReference type="SUPFAM" id="SSF49785">
    <property type="entry name" value="Galactose-binding domain-like"/>
    <property type="match status" value="1"/>
</dbReference>
<comment type="caution">
    <text evidence="11">The sequence shown here is derived from an EMBL/GenBank/DDBJ whole genome shotgun (WGS) entry which is preliminary data.</text>
</comment>
<gene>
    <name evidence="11" type="primary">pepX</name>
    <name evidence="11" type="ORF">GCM10010178_51160</name>
</gene>
<dbReference type="InterPro" id="IPR008979">
    <property type="entry name" value="Galactose-bd-like_sf"/>
</dbReference>
<keyword evidence="12" id="KW-1185">Reference proteome</keyword>
<keyword evidence="4" id="KW-0031">Aminopeptidase</keyword>
<evidence type="ECO:0000256" key="4">
    <source>
        <dbReference type="ARBA" id="ARBA00022438"/>
    </source>
</evidence>
<feature type="region of interest" description="Disordered" evidence="9">
    <location>
        <begin position="476"/>
        <end position="503"/>
    </location>
</feature>
<dbReference type="PRINTS" id="PR00923">
    <property type="entry name" value="LACTOPTASE"/>
</dbReference>
<dbReference type="Gene3D" id="2.60.120.260">
    <property type="entry name" value="Galactose-binding domain-like"/>
    <property type="match status" value="1"/>
</dbReference>
<feature type="domain" description="Xaa-Pro dipeptidyl-peptidase C-terminal" evidence="10">
    <location>
        <begin position="344"/>
        <end position="556"/>
    </location>
</feature>
<comment type="similarity">
    <text evidence="2">Belongs to the peptidase S15 family.</text>
</comment>
<feature type="region of interest" description="Disordered" evidence="9">
    <location>
        <begin position="578"/>
        <end position="688"/>
    </location>
</feature>
<evidence type="ECO:0000256" key="5">
    <source>
        <dbReference type="ARBA" id="ARBA00022670"/>
    </source>
</evidence>
<accession>A0ABQ2USZ9</accession>
<dbReference type="Pfam" id="PF08530">
    <property type="entry name" value="PepX_C"/>
    <property type="match status" value="1"/>
</dbReference>
<dbReference type="PANTHER" id="PTHR43056:SF10">
    <property type="entry name" value="COCE_NOND FAMILY, PUTATIVE (AFU_ORTHOLOGUE AFUA_7G00600)-RELATED"/>
    <property type="match status" value="1"/>
</dbReference>
<dbReference type="Gene3D" id="3.40.50.1820">
    <property type="entry name" value="alpha/beta hydrolase"/>
    <property type="match status" value="2"/>
</dbReference>
<dbReference type="Proteomes" id="UP000649573">
    <property type="component" value="Unassembled WGS sequence"/>
</dbReference>
<comment type="catalytic activity">
    <reaction evidence="1">
        <text>Hydrolyzes Xaa-Pro-|- bonds to release unblocked, N-terminal dipeptides from substrates including Ala-Pro-|-p-nitroanilide and (sequentially) Tyr-Pro-|-Phe-Pro-|-Gly-Pro-|-Ile.</text>
        <dbReference type="EC" id="3.4.14.11"/>
    </reaction>
</comment>
<evidence type="ECO:0000256" key="7">
    <source>
        <dbReference type="ARBA" id="ARBA00022825"/>
    </source>
</evidence>
<evidence type="ECO:0000256" key="6">
    <source>
        <dbReference type="ARBA" id="ARBA00022801"/>
    </source>
</evidence>
<dbReference type="InterPro" id="IPR008252">
    <property type="entry name" value="Pept_S15_Xpro"/>
</dbReference>
<organism evidence="11 12">
    <name type="scientific">Lentzea flava</name>
    <dbReference type="NCBI Taxonomy" id="103732"/>
    <lineage>
        <taxon>Bacteria</taxon>
        <taxon>Bacillati</taxon>
        <taxon>Actinomycetota</taxon>
        <taxon>Actinomycetes</taxon>
        <taxon>Pseudonocardiales</taxon>
        <taxon>Pseudonocardiaceae</taxon>
        <taxon>Lentzea</taxon>
    </lineage>
</organism>
<dbReference type="InterPro" id="IPR013736">
    <property type="entry name" value="Xaa-Pro_dipept_C"/>
</dbReference>
<reference evidence="12" key="1">
    <citation type="journal article" date="2019" name="Int. J. Syst. Evol. Microbiol.">
        <title>The Global Catalogue of Microorganisms (GCM) 10K type strain sequencing project: providing services to taxonomists for standard genome sequencing and annotation.</title>
        <authorList>
            <consortium name="The Broad Institute Genomics Platform"/>
            <consortium name="The Broad Institute Genome Sequencing Center for Infectious Disease"/>
            <person name="Wu L."/>
            <person name="Ma J."/>
        </authorList>
    </citation>
    <scope>NUCLEOTIDE SEQUENCE [LARGE SCALE GENOMIC DNA]</scope>
    <source>
        <strain evidence="12">JCM 3296</strain>
    </source>
</reference>
<feature type="compositionally biased region" description="Basic residues" evidence="9">
    <location>
        <begin position="618"/>
        <end position="632"/>
    </location>
</feature>
<name>A0ABQ2USZ9_9PSEU</name>
<dbReference type="SMART" id="SM00939">
    <property type="entry name" value="PepX_C"/>
    <property type="match status" value="1"/>
</dbReference>
<protein>
    <recommendedName>
        <fullName evidence="3">Xaa-Pro dipeptidyl-peptidase</fullName>
        <ecNumber evidence="3">3.4.14.11</ecNumber>
    </recommendedName>
    <alternativeName>
        <fullName evidence="8">X-prolyl-dipeptidyl aminopeptidase</fullName>
    </alternativeName>
</protein>
<keyword evidence="5" id="KW-0645">Protease</keyword>